<evidence type="ECO:0000313" key="3">
    <source>
        <dbReference type="EMBL" id="WVZ05058.1"/>
    </source>
</evidence>
<dbReference type="AlphaFoldDB" id="A0AAQ3RTY6"/>
<keyword evidence="1" id="KW-0175">Coiled coil</keyword>
<feature type="region of interest" description="Disordered" evidence="2">
    <location>
        <begin position="502"/>
        <end position="527"/>
    </location>
</feature>
<evidence type="ECO:0000256" key="2">
    <source>
        <dbReference type="SAM" id="MobiDB-lite"/>
    </source>
</evidence>
<feature type="coiled-coil region" evidence="1">
    <location>
        <begin position="262"/>
        <end position="289"/>
    </location>
</feature>
<name>A0AAQ3RTY6_VIGMU</name>
<accession>A0AAQ3RTY6</accession>
<reference evidence="3 4" key="1">
    <citation type="journal article" date="2023" name="Life. Sci Alliance">
        <title>Evolutionary insights into 3D genome organization and epigenetic landscape of Vigna mungo.</title>
        <authorList>
            <person name="Junaid A."/>
            <person name="Singh B."/>
            <person name="Bhatia S."/>
        </authorList>
    </citation>
    <scope>NUCLEOTIDE SEQUENCE [LARGE SCALE GENOMIC DNA]</scope>
    <source>
        <strain evidence="3">Urdbean</strain>
    </source>
</reference>
<gene>
    <name evidence="3" type="ORF">V8G54_018404</name>
</gene>
<feature type="compositionally biased region" description="Basic and acidic residues" evidence="2">
    <location>
        <begin position="510"/>
        <end position="527"/>
    </location>
</feature>
<evidence type="ECO:0000256" key="1">
    <source>
        <dbReference type="SAM" id="Coils"/>
    </source>
</evidence>
<dbReference type="Proteomes" id="UP001374535">
    <property type="component" value="Chromosome 6"/>
</dbReference>
<proteinExistence type="predicted"/>
<organism evidence="3 4">
    <name type="scientific">Vigna mungo</name>
    <name type="common">Black gram</name>
    <name type="synonym">Phaseolus mungo</name>
    <dbReference type="NCBI Taxonomy" id="3915"/>
    <lineage>
        <taxon>Eukaryota</taxon>
        <taxon>Viridiplantae</taxon>
        <taxon>Streptophyta</taxon>
        <taxon>Embryophyta</taxon>
        <taxon>Tracheophyta</taxon>
        <taxon>Spermatophyta</taxon>
        <taxon>Magnoliopsida</taxon>
        <taxon>eudicotyledons</taxon>
        <taxon>Gunneridae</taxon>
        <taxon>Pentapetalae</taxon>
        <taxon>rosids</taxon>
        <taxon>fabids</taxon>
        <taxon>Fabales</taxon>
        <taxon>Fabaceae</taxon>
        <taxon>Papilionoideae</taxon>
        <taxon>50 kb inversion clade</taxon>
        <taxon>NPAAA clade</taxon>
        <taxon>indigoferoid/millettioid clade</taxon>
        <taxon>Phaseoleae</taxon>
        <taxon>Vigna</taxon>
    </lineage>
</organism>
<keyword evidence="4" id="KW-1185">Reference proteome</keyword>
<sequence>MKSNPRKEKKIEKRVYQEQCSGWCRKCTPSSLAPSHTAYPCCIFNAQILPLNHKSIQLTKDGHANEGLTYGNPFLHQKIRVSDLHLQIGEKLAPVNKEGAMQKLAERRWLVMMLVALHRCDANHASGSNEKASFTTTLLKGARDSQFGFAMLVTERLEQWRDQVRWLAISVATTARGELRFLEVGDDDDVSRVIDGDSSSEDDQSVEKESNLCFMAGLIHSESSDNDFESEPIKVKCDLLLDAFQELHVELKNELETALQFANNVKTEIQIVEKECENYSAHIEKIEDLTNMLSKFTLGRDNLEVVLRSQGRIINRQGIGYKAKSNRINFKKFIDLSKLVTNVCFYCNTIGHTMRNCYYRKIGVLRGKYKWIPKEQPPVTNKKGPKFIWDVYLLQALRAKIQTDWTSVICNHMTKVTRQQEYNLPYVVFISKVLMYHGVNVSNEVIISCIKKNVFEKLFLDHIGLRRNENFRPRSDFEKFVFNQFDRQDDKLSKLQKINVFGGTSEDDSGSEKDKTDEKLIETSDSE</sequence>
<dbReference type="EMBL" id="CP144695">
    <property type="protein sequence ID" value="WVZ05058.1"/>
    <property type="molecule type" value="Genomic_DNA"/>
</dbReference>
<protein>
    <submittedName>
        <fullName evidence="3">Uncharacterized protein</fullName>
    </submittedName>
</protein>
<evidence type="ECO:0000313" key="4">
    <source>
        <dbReference type="Proteomes" id="UP001374535"/>
    </source>
</evidence>